<dbReference type="EMBL" id="LXQA010696165">
    <property type="protein sequence ID" value="MCI66475.1"/>
    <property type="molecule type" value="Genomic_DNA"/>
</dbReference>
<evidence type="ECO:0000313" key="2">
    <source>
        <dbReference type="Proteomes" id="UP000265520"/>
    </source>
</evidence>
<protein>
    <submittedName>
        <fullName evidence="1">Uncharacterized protein</fullName>
    </submittedName>
</protein>
<organism evidence="1 2">
    <name type="scientific">Trifolium medium</name>
    <dbReference type="NCBI Taxonomy" id="97028"/>
    <lineage>
        <taxon>Eukaryota</taxon>
        <taxon>Viridiplantae</taxon>
        <taxon>Streptophyta</taxon>
        <taxon>Embryophyta</taxon>
        <taxon>Tracheophyta</taxon>
        <taxon>Spermatophyta</taxon>
        <taxon>Magnoliopsida</taxon>
        <taxon>eudicotyledons</taxon>
        <taxon>Gunneridae</taxon>
        <taxon>Pentapetalae</taxon>
        <taxon>rosids</taxon>
        <taxon>fabids</taxon>
        <taxon>Fabales</taxon>
        <taxon>Fabaceae</taxon>
        <taxon>Papilionoideae</taxon>
        <taxon>50 kb inversion clade</taxon>
        <taxon>NPAAA clade</taxon>
        <taxon>Hologalegina</taxon>
        <taxon>IRL clade</taxon>
        <taxon>Trifolieae</taxon>
        <taxon>Trifolium</taxon>
    </lineage>
</organism>
<accession>A0A392U363</accession>
<sequence length="41" mass="4718">MARRASQLEDCIRKLSDDGASRSFIWCVAYLHCSSRATRRT</sequence>
<feature type="non-terminal residue" evidence="1">
    <location>
        <position position="41"/>
    </location>
</feature>
<dbReference type="AlphaFoldDB" id="A0A392U363"/>
<evidence type="ECO:0000313" key="1">
    <source>
        <dbReference type="EMBL" id="MCI66475.1"/>
    </source>
</evidence>
<dbReference type="Proteomes" id="UP000265520">
    <property type="component" value="Unassembled WGS sequence"/>
</dbReference>
<comment type="caution">
    <text evidence="1">The sequence shown here is derived from an EMBL/GenBank/DDBJ whole genome shotgun (WGS) entry which is preliminary data.</text>
</comment>
<proteinExistence type="predicted"/>
<reference evidence="1 2" key="1">
    <citation type="journal article" date="2018" name="Front. Plant Sci.">
        <title>Red Clover (Trifolium pratense) and Zigzag Clover (T. medium) - A Picture of Genomic Similarities and Differences.</title>
        <authorList>
            <person name="Dluhosova J."/>
            <person name="Istvanek J."/>
            <person name="Nedelnik J."/>
            <person name="Repkova J."/>
        </authorList>
    </citation>
    <scope>NUCLEOTIDE SEQUENCE [LARGE SCALE GENOMIC DNA]</scope>
    <source>
        <strain evidence="2">cv. 10/8</strain>
        <tissue evidence="1">Leaf</tissue>
    </source>
</reference>
<name>A0A392U363_9FABA</name>
<keyword evidence="2" id="KW-1185">Reference proteome</keyword>